<dbReference type="PANTHER" id="PTHR42732:SF2">
    <property type="entry name" value="BETA-MANNOSIDASE"/>
    <property type="match status" value="1"/>
</dbReference>
<dbReference type="AlphaFoldDB" id="A0A5B9EE60"/>
<dbReference type="SUPFAM" id="SSF49785">
    <property type="entry name" value="Galactose-binding domain-like"/>
    <property type="match status" value="1"/>
</dbReference>
<dbReference type="GO" id="GO:0005975">
    <property type="term" value="P:carbohydrate metabolic process"/>
    <property type="evidence" value="ECO:0007669"/>
    <property type="project" value="InterPro"/>
</dbReference>
<dbReference type="KEGG" id="talb:FTW19_10200"/>
<protein>
    <submittedName>
        <fullName evidence="1">Uncharacterized protein</fullName>
    </submittedName>
</protein>
<evidence type="ECO:0000313" key="1">
    <source>
        <dbReference type="EMBL" id="QEE28336.1"/>
    </source>
</evidence>
<dbReference type="PANTHER" id="PTHR42732">
    <property type="entry name" value="BETA-GALACTOSIDASE"/>
    <property type="match status" value="1"/>
</dbReference>
<keyword evidence="2" id="KW-1185">Reference proteome</keyword>
<dbReference type="RefSeq" id="WP_147647526.1">
    <property type="nucleotide sequence ID" value="NZ_CP042806.1"/>
</dbReference>
<organism evidence="1 2">
    <name type="scientific">Terriglobus albidus</name>
    <dbReference type="NCBI Taxonomy" id="1592106"/>
    <lineage>
        <taxon>Bacteria</taxon>
        <taxon>Pseudomonadati</taxon>
        <taxon>Acidobacteriota</taxon>
        <taxon>Terriglobia</taxon>
        <taxon>Terriglobales</taxon>
        <taxon>Acidobacteriaceae</taxon>
        <taxon>Terriglobus</taxon>
    </lineage>
</organism>
<dbReference type="Proteomes" id="UP000321820">
    <property type="component" value="Chromosome"/>
</dbReference>
<dbReference type="OrthoDB" id="9801077at2"/>
<dbReference type="Gene3D" id="2.60.120.260">
    <property type="entry name" value="Galactose-binding domain-like"/>
    <property type="match status" value="1"/>
</dbReference>
<dbReference type="InterPro" id="IPR008979">
    <property type="entry name" value="Galactose-bd-like_sf"/>
</dbReference>
<dbReference type="GO" id="GO:0004553">
    <property type="term" value="F:hydrolase activity, hydrolyzing O-glycosyl compounds"/>
    <property type="evidence" value="ECO:0007669"/>
    <property type="project" value="InterPro"/>
</dbReference>
<dbReference type="InterPro" id="IPR051913">
    <property type="entry name" value="GH2_Domain-Containing"/>
</dbReference>
<dbReference type="EMBL" id="CP042806">
    <property type="protein sequence ID" value="QEE28336.1"/>
    <property type="molecule type" value="Genomic_DNA"/>
</dbReference>
<evidence type="ECO:0000313" key="2">
    <source>
        <dbReference type="Proteomes" id="UP000321820"/>
    </source>
</evidence>
<name>A0A5B9EE60_9BACT</name>
<sequence>MDRRSFLRNSTLAGAASALKFEAAYGQKNSQTLPTASARSVRYSDAQFDMSDDGWRLWLDRNAEWKNDTIYLPNDVKLGSLPVNSPTGGWQILTAKQGIGVHLPATAEQFFWGINGYFPYKDEYKFETTDDQVKNGAYYGVSWFWREIAIPKSFAGKRILLHIRGARQRAEVYLNQKLVGYSIMEELPFECDLTSAALPGQSNTLAIRITNPGGRLDWVDGNRLNWGGMEFQKSHGFGGIDRGMVLSAHGPVRIADNWALNTPEPMRILAHALLENSSNQALSGKVCL</sequence>
<reference evidence="1 2" key="1">
    <citation type="submission" date="2019-08" db="EMBL/GenBank/DDBJ databases">
        <title>Complete genome sequence of Terriglobus albidus strain ORNL.</title>
        <authorList>
            <person name="Podar M."/>
        </authorList>
    </citation>
    <scope>NUCLEOTIDE SEQUENCE [LARGE SCALE GENOMIC DNA]</scope>
    <source>
        <strain evidence="1 2">ORNL</strain>
    </source>
</reference>
<gene>
    <name evidence="1" type="ORF">FTW19_10200</name>
</gene>
<accession>A0A5B9EE60</accession>
<proteinExistence type="predicted"/>